<gene>
    <name evidence="1" type="ORF">MWN34_09675</name>
</gene>
<evidence type="ECO:0000313" key="2">
    <source>
        <dbReference type="Proteomes" id="UP001203284"/>
    </source>
</evidence>
<evidence type="ECO:0000313" key="1">
    <source>
        <dbReference type="EMBL" id="MCK0197181.1"/>
    </source>
</evidence>
<name>A0ABT0DB47_9HYPH</name>
<dbReference type="EMBL" id="JALKCH010000005">
    <property type="protein sequence ID" value="MCK0197181.1"/>
    <property type="molecule type" value="Genomic_DNA"/>
</dbReference>
<dbReference type="Proteomes" id="UP001203284">
    <property type="component" value="Unassembled WGS sequence"/>
</dbReference>
<accession>A0ABT0DB47</accession>
<comment type="caution">
    <text evidence="1">The sequence shown here is derived from an EMBL/GenBank/DDBJ whole genome shotgun (WGS) entry which is preliminary data.</text>
</comment>
<proteinExistence type="predicted"/>
<organism evidence="1 2">
    <name type="scientific">Ancylobacter crimeensis</name>
    <dbReference type="NCBI Taxonomy" id="2579147"/>
    <lineage>
        <taxon>Bacteria</taxon>
        <taxon>Pseudomonadati</taxon>
        <taxon>Pseudomonadota</taxon>
        <taxon>Alphaproteobacteria</taxon>
        <taxon>Hyphomicrobiales</taxon>
        <taxon>Xanthobacteraceae</taxon>
        <taxon>Ancylobacter</taxon>
    </lineage>
</organism>
<sequence length="96" mass="10247">MNTANLQLEGLIVVLTALMDALRRKGVLSNEEIAAVLDTAERAAPSRANGSVLSPANCEAVQFPIRFLRAAMDSTDGDFDFASLTSRIHAAGRTRS</sequence>
<keyword evidence="2" id="KW-1185">Reference proteome</keyword>
<dbReference type="RefSeq" id="WP_247028797.1">
    <property type="nucleotide sequence ID" value="NZ_JALKCH010000005.1"/>
</dbReference>
<protein>
    <submittedName>
        <fullName evidence="1">Uncharacterized protein</fullName>
    </submittedName>
</protein>
<reference evidence="1 2" key="1">
    <citation type="submission" date="2022-04" db="EMBL/GenBank/DDBJ databases">
        <authorList>
            <person name="Grouzdev D.S."/>
            <person name="Pantiukh K.S."/>
            <person name="Krutkina M.S."/>
        </authorList>
    </citation>
    <scope>NUCLEOTIDE SEQUENCE [LARGE SCALE GENOMIC DNA]</scope>
    <source>
        <strain evidence="1 2">6x-1</strain>
    </source>
</reference>